<evidence type="ECO:0000313" key="2">
    <source>
        <dbReference type="EMBL" id="KAF1954815.1"/>
    </source>
</evidence>
<protein>
    <submittedName>
        <fullName evidence="2">Uncharacterized protein</fullName>
    </submittedName>
</protein>
<keyword evidence="1" id="KW-1133">Transmembrane helix</keyword>
<keyword evidence="3" id="KW-1185">Reference proteome</keyword>
<evidence type="ECO:0000313" key="3">
    <source>
        <dbReference type="Proteomes" id="UP000800035"/>
    </source>
</evidence>
<feature type="transmembrane region" description="Helical" evidence="1">
    <location>
        <begin position="81"/>
        <end position="103"/>
    </location>
</feature>
<dbReference type="Proteomes" id="UP000800035">
    <property type="component" value="Unassembled WGS sequence"/>
</dbReference>
<organism evidence="2 3">
    <name type="scientific">Byssothecium circinans</name>
    <dbReference type="NCBI Taxonomy" id="147558"/>
    <lineage>
        <taxon>Eukaryota</taxon>
        <taxon>Fungi</taxon>
        <taxon>Dikarya</taxon>
        <taxon>Ascomycota</taxon>
        <taxon>Pezizomycotina</taxon>
        <taxon>Dothideomycetes</taxon>
        <taxon>Pleosporomycetidae</taxon>
        <taxon>Pleosporales</taxon>
        <taxon>Massarineae</taxon>
        <taxon>Massarinaceae</taxon>
        <taxon>Byssothecium</taxon>
    </lineage>
</organism>
<gene>
    <name evidence="2" type="ORF">CC80DRAFT_116438</name>
</gene>
<dbReference type="EMBL" id="ML976997">
    <property type="protein sequence ID" value="KAF1954815.1"/>
    <property type="molecule type" value="Genomic_DNA"/>
</dbReference>
<sequence length="106" mass="12179">MLYVMVCLSNWLVCIQVSVFECLYLYLSVCVQVSIVVPRMGVKRERECVCMCVVCCVDYLTHVLDLNFEGISRIFAATPPFLLSFFPSFLAFFHRLFSVYVIIQAA</sequence>
<keyword evidence="1" id="KW-0472">Membrane</keyword>
<name>A0A6A5TQ52_9PLEO</name>
<dbReference type="AlphaFoldDB" id="A0A6A5TQ52"/>
<evidence type="ECO:0000256" key="1">
    <source>
        <dbReference type="SAM" id="Phobius"/>
    </source>
</evidence>
<feature type="transmembrane region" description="Helical" evidence="1">
    <location>
        <begin position="15"/>
        <end position="37"/>
    </location>
</feature>
<accession>A0A6A5TQ52</accession>
<reference evidence="2" key="1">
    <citation type="journal article" date="2020" name="Stud. Mycol.">
        <title>101 Dothideomycetes genomes: a test case for predicting lifestyles and emergence of pathogens.</title>
        <authorList>
            <person name="Haridas S."/>
            <person name="Albert R."/>
            <person name="Binder M."/>
            <person name="Bloem J."/>
            <person name="Labutti K."/>
            <person name="Salamov A."/>
            <person name="Andreopoulos B."/>
            <person name="Baker S."/>
            <person name="Barry K."/>
            <person name="Bills G."/>
            <person name="Bluhm B."/>
            <person name="Cannon C."/>
            <person name="Castanera R."/>
            <person name="Culley D."/>
            <person name="Daum C."/>
            <person name="Ezra D."/>
            <person name="Gonzalez J."/>
            <person name="Henrissat B."/>
            <person name="Kuo A."/>
            <person name="Liang C."/>
            <person name="Lipzen A."/>
            <person name="Lutzoni F."/>
            <person name="Magnuson J."/>
            <person name="Mondo S."/>
            <person name="Nolan M."/>
            <person name="Ohm R."/>
            <person name="Pangilinan J."/>
            <person name="Park H.-J."/>
            <person name="Ramirez L."/>
            <person name="Alfaro M."/>
            <person name="Sun H."/>
            <person name="Tritt A."/>
            <person name="Yoshinaga Y."/>
            <person name="Zwiers L.-H."/>
            <person name="Turgeon B."/>
            <person name="Goodwin S."/>
            <person name="Spatafora J."/>
            <person name="Crous P."/>
            <person name="Grigoriev I."/>
        </authorList>
    </citation>
    <scope>NUCLEOTIDE SEQUENCE</scope>
    <source>
        <strain evidence="2">CBS 675.92</strain>
    </source>
</reference>
<proteinExistence type="predicted"/>
<keyword evidence="1" id="KW-0812">Transmembrane</keyword>